<accession>A0A4Z0C0J4</accession>
<evidence type="ECO:0000313" key="1">
    <source>
        <dbReference type="EMBL" id="TFZ04324.1"/>
    </source>
</evidence>
<reference evidence="1 2" key="1">
    <citation type="submission" date="2019-03" db="EMBL/GenBank/DDBJ databases">
        <title>Ramlibacter rhizophilus CCTCC AB2015357, whole genome shotgun sequence.</title>
        <authorList>
            <person name="Zhang X."/>
            <person name="Feng G."/>
            <person name="Zhu H."/>
        </authorList>
    </citation>
    <scope>NUCLEOTIDE SEQUENCE [LARGE SCALE GENOMIC DNA]</scope>
    <source>
        <strain evidence="1 2">CCTCC AB2015357</strain>
    </source>
</reference>
<proteinExistence type="predicted"/>
<evidence type="ECO:0000313" key="2">
    <source>
        <dbReference type="Proteomes" id="UP000297564"/>
    </source>
</evidence>
<dbReference type="Proteomes" id="UP000297564">
    <property type="component" value="Unassembled WGS sequence"/>
</dbReference>
<gene>
    <name evidence="1" type="ORF">EZ242_00760</name>
</gene>
<organism evidence="1 2">
    <name type="scientific">Ramlibacter rhizophilus</name>
    <dbReference type="NCBI Taxonomy" id="1781167"/>
    <lineage>
        <taxon>Bacteria</taxon>
        <taxon>Pseudomonadati</taxon>
        <taxon>Pseudomonadota</taxon>
        <taxon>Betaproteobacteria</taxon>
        <taxon>Burkholderiales</taxon>
        <taxon>Comamonadaceae</taxon>
        <taxon>Ramlibacter</taxon>
    </lineage>
</organism>
<keyword evidence="2" id="KW-1185">Reference proteome</keyword>
<dbReference type="OrthoDB" id="8685558at2"/>
<dbReference type="AlphaFoldDB" id="A0A4Z0C0J4"/>
<dbReference type="RefSeq" id="WP_135283206.1">
    <property type="nucleotide sequence ID" value="NZ_SMLL01000001.1"/>
</dbReference>
<dbReference type="EMBL" id="SMLL01000001">
    <property type="protein sequence ID" value="TFZ04324.1"/>
    <property type="molecule type" value="Genomic_DNA"/>
</dbReference>
<name>A0A4Z0C0J4_9BURK</name>
<protein>
    <submittedName>
        <fullName evidence="1">Uncharacterized protein</fullName>
    </submittedName>
</protein>
<comment type="caution">
    <text evidence="1">The sequence shown here is derived from an EMBL/GenBank/DDBJ whole genome shotgun (WGS) entry which is preliminary data.</text>
</comment>
<sequence length="124" mass="12778">MPHALPLAFLDFDYTEDEDGNGSFDALASAAPAQLSALQAEVLRVLAWAGREFAGAQGPLEAGGEWDFALQGVSEVATPLDVAVDDGTLRLDPGTPGAPRVTLSLTLSGTPAFCAAFREAFGLG</sequence>